<feature type="transmembrane region" description="Helical" evidence="6">
    <location>
        <begin position="351"/>
        <end position="371"/>
    </location>
</feature>
<keyword evidence="8" id="KW-1185">Reference proteome</keyword>
<dbReference type="EMBL" id="FNOJ01000015">
    <property type="protein sequence ID" value="SDW80782.1"/>
    <property type="molecule type" value="Genomic_DNA"/>
</dbReference>
<feature type="transmembrane region" description="Helical" evidence="6">
    <location>
        <begin position="166"/>
        <end position="189"/>
    </location>
</feature>
<dbReference type="RefSeq" id="WP_074693478.1">
    <property type="nucleotide sequence ID" value="NZ_FNOJ01000015.1"/>
</dbReference>
<feature type="transmembrane region" description="Helical" evidence="6">
    <location>
        <begin position="325"/>
        <end position="344"/>
    </location>
</feature>
<name>A0A1H2WJH6_9BACL</name>
<dbReference type="InterPro" id="IPR002797">
    <property type="entry name" value="Polysacc_synth"/>
</dbReference>
<accession>A0A1H2WJH6</accession>
<feature type="transmembrane region" description="Helical" evidence="6">
    <location>
        <begin position="140"/>
        <end position="160"/>
    </location>
</feature>
<keyword evidence="5 6" id="KW-0472">Membrane</keyword>
<dbReference type="PANTHER" id="PTHR30250:SF11">
    <property type="entry name" value="O-ANTIGEN TRANSPORTER-RELATED"/>
    <property type="match status" value="1"/>
</dbReference>
<comment type="subcellular location">
    <subcellularLocation>
        <location evidence="1">Cell membrane</location>
        <topology evidence="1">Multi-pass membrane protein</topology>
    </subcellularLocation>
</comment>
<feature type="transmembrane region" description="Helical" evidence="6">
    <location>
        <begin position="377"/>
        <end position="397"/>
    </location>
</feature>
<reference evidence="8" key="1">
    <citation type="submission" date="2016-10" db="EMBL/GenBank/DDBJ databases">
        <authorList>
            <person name="Varghese N."/>
        </authorList>
    </citation>
    <scope>NUCLEOTIDE SEQUENCE [LARGE SCALE GENOMIC DNA]</scope>
    <source>
        <strain evidence="8">DSM 12489</strain>
    </source>
</reference>
<feature type="transmembrane region" description="Helical" evidence="6">
    <location>
        <begin position="238"/>
        <end position="259"/>
    </location>
</feature>
<feature type="transmembrane region" description="Helical" evidence="6">
    <location>
        <begin position="434"/>
        <end position="451"/>
    </location>
</feature>
<evidence type="ECO:0000256" key="5">
    <source>
        <dbReference type="ARBA" id="ARBA00023136"/>
    </source>
</evidence>
<proteinExistence type="predicted"/>
<protein>
    <submittedName>
        <fullName evidence="7">Membrane protein involved in the export of O-antigen and teichoic acid</fullName>
    </submittedName>
</protein>
<dbReference type="Proteomes" id="UP000182589">
    <property type="component" value="Unassembled WGS sequence"/>
</dbReference>
<keyword evidence="2" id="KW-1003">Cell membrane</keyword>
<keyword evidence="3 6" id="KW-0812">Transmembrane</keyword>
<evidence type="ECO:0000313" key="7">
    <source>
        <dbReference type="EMBL" id="SDW80782.1"/>
    </source>
</evidence>
<evidence type="ECO:0000256" key="3">
    <source>
        <dbReference type="ARBA" id="ARBA00022692"/>
    </source>
</evidence>
<keyword evidence="4 6" id="KW-1133">Transmembrane helix</keyword>
<feature type="transmembrane region" description="Helical" evidence="6">
    <location>
        <begin position="409"/>
        <end position="428"/>
    </location>
</feature>
<dbReference type="GO" id="GO:0005886">
    <property type="term" value="C:plasma membrane"/>
    <property type="evidence" value="ECO:0007669"/>
    <property type="project" value="UniProtKB-SubCell"/>
</dbReference>
<evidence type="ECO:0000256" key="2">
    <source>
        <dbReference type="ARBA" id="ARBA00022475"/>
    </source>
</evidence>
<organism evidence="7 8">
    <name type="scientific">Alicyclobacillus hesperidum</name>
    <dbReference type="NCBI Taxonomy" id="89784"/>
    <lineage>
        <taxon>Bacteria</taxon>
        <taxon>Bacillati</taxon>
        <taxon>Bacillota</taxon>
        <taxon>Bacilli</taxon>
        <taxon>Bacillales</taxon>
        <taxon>Alicyclobacillaceae</taxon>
        <taxon>Alicyclobacillus</taxon>
    </lineage>
</organism>
<evidence type="ECO:0000256" key="4">
    <source>
        <dbReference type="ARBA" id="ARBA00022989"/>
    </source>
</evidence>
<dbReference type="Pfam" id="PF01943">
    <property type="entry name" value="Polysacc_synt"/>
    <property type="match status" value="1"/>
</dbReference>
<gene>
    <name evidence="7" type="ORF">SAMN04489725_11571</name>
</gene>
<feature type="transmembrane region" description="Helical" evidence="6">
    <location>
        <begin position="210"/>
        <end position="232"/>
    </location>
</feature>
<evidence type="ECO:0000256" key="6">
    <source>
        <dbReference type="SAM" id="Phobius"/>
    </source>
</evidence>
<dbReference type="InterPro" id="IPR050833">
    <property type="entry name" value="Poly_Biosynth_Transport"/>
</dbReference>
<evidence type="ECO:0000313" key="8">
    <source>
        <dbReference type="Proteomes" id="UP000182589"/>
    </source>
</evidence>
<feature type="transmembrane region" description="Helical" evidence="6">
    <location>
        <begin position="12"/>
        <end position="31"/>
    </location>
</feature>
<feature type="transmembrane region" description="Helical" evidence="6">
    <location>
        <begin position="115"/>
        <end position="133"/>
    </location>
</feature>
<feature type="transmembrane region" description="Helical" evidence="6">
    <location>
        <begin position="292"/>
        <end position="313"/>
    </location>
</feature>
<feature type="transmembrane region" description="Helical" evidence="6">
    <location>
        <begin position="43"/>
        <end position="66"/>
    </location>
</feature>
<evidence type="ECO:0000256" key="1">
    <source>
        <dbReference type="ARBA" id="ARBA00004651"/>
    </source>
</evidence>
<dbReference type="PANTHER" id="PTHR30250">
    <property type="entry name" value="PST FAMILY PREDICTED COLANIC ACID TRANSPORTER"/>
    <property type="match status" value="1"/>
</dbReference>
<dbReference type="STRING" id="89784.SAMN04489725_11571"/>
<sequence>MKRDSLRLNSIYNILASAILSAGGFVASVVVSRRLGVIQFGTYQYITFIASTLSLIILQGTNVAIVQDSAKVLNASNDHWVNVTFPVTLRKILAKSSALISIAAGVFAFNKQISISLILAIILALQSIAGALIQGTERFAFYLISTILLESGLVTGFFLAKNVANILLVSVLSYGLVAILSFIVTRSLVNIRAVFNFRVREKMSGFTNKLFLVTVIDTVVWNQFELIFIKYFGSPRDVALYSVAYKLSVAGVLPITAILNSLRPRLNKVLGLKDSNAVHELMGRMVRFSAGAGLIFLFGWVACAPWAIHLVYGLRYMSATLISEILFLGSVMGVVAIPATFLLYGENDADFLLGLAACAGIIDIVGVVVALTVWHNMVGVAFVTSFSQIIPSVSVWIHPRLIPWRLQIIKNVLIYTCLCVGWLLFSTQVPRLEYVYALTSACVGVVVCFGVRRIKYSLMHAWKHVHGGFVRNM</sequence>
<dbReference type="AlphaFoldDB" id="A0A1H2WJH6"/>